<comment type="caution">
    <text evidence="7">The sequence shown here is derived from an EMBL/GenBank/DDBJ whole genome shotgun (WGS) entry which is preliminary data.</text>
</comment>
<dbReference type="InterPro" id="IPR058792">
    <property type="entry name" value="Beta-barrel_RND_2"/>
</dbReference>
<reference evidence="7" key="1">
    <citation type="submission" date="2020-12" db="EMBL/GenBank/DDBJ databases">
        <title>The genome sequence of Inhella sp. 4Y17.</title>
        <authorList>
            <person name="Liu Y."/>
        </authorList>
    </citation>
    <scope>NUCLEOTIDE SEQUENCE</scope>
    <source>
        <strain evidence="7">4Y10</strain>
    </source>
</reference>
<dbReference type="Pfam" id="PF25869">
    <property type="entry name" value="3HB_CusB"/>
    <property type="match status" value="1"/>
</dbReference>
<dbReference type="GO" id="GO:0030288">
    <property type="term" value="C:outer membrane-bounded periplasmic space"/>
    <property type="evidence" value="ECO:0007669"/>
    <property type="project" value="TreeGrafter"/>
</dbReference>
<sequence>MMRHPLPLTLLAVALVGAGVLAGRWSVKPSGNHPSASATAPAAAASTERKVLYWYDPMAPATKFDKPGRSPFMDMELVPKYADEVEGGTVRIDPRVSQNLGLRLAPVTSAPAAAEWVLHGALGFDQRDVAVVQTRVAGFVEKVWPLAPGDVVHEGQPLAELLVPEWAAAQQEFLSLRTQPELAEAALNRLRLTGLPETQIRELQQTGQVRARLTLRAPRGGLIQELDVRAGMSLMAGATLAKIQGLGRVWLELTVPEAQAAQIQVGQSVHAEFTARPGQPVKGTVTSLLPALDEASRSLRARVELPNPGGKLRPGFTAQAHVQSTAGAGEALPAVPTEAVIRTGQRSLVMVSEGEGRFRPVEVTLAGEVGPLTRIRSGLGVGQQVVASGQFLIDSEANLAGLQAAPARATASAAGPVLHASEGVIEALDGLEVTLAHGPFPTLKMGGMTMPFPLANAHVAHGLKVGDKVRIQVSQGNDGLTVQKLEKLEKPKATTTPGGHP</sequence>
<dbReference type="InterPro" id="IPR006143">
    <property type="entry name" value="RND_pump_MFP"/>
</dbReference>
<dbReference type="InterPro" id="IPR042230">
    <property type="entry name" value="CusF_sf"/>
</dbReference>
<evidence type="ECO:0000259" key="5">
    <source>
        <dbReference type="Pfam" id="PF25919"/>
    </source>
</evidence>
<feature type="domain" description="CusB-like beta-barrel" evidence="6">
    <location>
        <begin position="248"/>
        <end position="324"/>
    </location>
</feature>
<gene>
    <name evidence="7" type="ORF">I7X43_07625</name>
</gene>
<dbReference type="Gene3D" id="2.40.50.100">
    <property type="match status" value="1"/>
</dbReference>
<organism evidence="7 8">
    <name type="scientific">Inhella gelatinilytica</name>
    <dbReference type="NCBI Taxonomy" id="2795030"/>
    <lineage>
        <taxon>Bacteria</taxon>
        <taxon>Pseudomonadati</taxon>
        <taxon>Pseudomonadota</taxon>
        <taxon>Betaproteobacteria</taxon>
        <taxon>Burkholderiales</taxon>
        <taxon>Sphaerotilaceae</taxon>
        <taxon>Inhella</taxon>
    </lineage>
</organism>
<dbReference type="InterPro" id="IPR021647">
    <property type="entry name" value="CusF_Ec"/>
</dbReference>
<dbReference type="InterPro" id="IPR058790">
    <property type="entry name" value="BSH_CusB"/>
</dbReference>
<feature type="domain" description="CusB-like barrel-sandwich hybrid" evidence="5">
    <location>
        <begin position="129"/>
        <end position="244"/>
    </location>
</feature>
<evidence type="ECO:0000256" key="1">
    <source>
        <dbReference type="ARBA" id="ARBA00009477"/>
    </source>
</evidence>
<dbReference type="GO" id="GO:0046914">
    <property type="term" value="F:transition metal ion binding"/>
    <property type="evidence" value="ECO:0007669"/>
    <property type="project" value="TreeGrafter"/>
</dbReference>
<dbReference type="Gene3D" id="2.40.420.20">
    <property type="match status" value="1"/>
</dbReference>
<keyword evidence="8" id="KW-1185">Reference proteome</keyword>
<dbReference type="NCBIfam" id="TIGR01730">
    <property type="entry name" value="RND_mfp"/>
    <property type="match status" value="1"/>
</dbReference>
<dbReference type="EMBL" id="JAEDAL010000002">
    <property type="protein sequence ID" value="MBH9552721.1"/>
    <property type="molecule type" value="Genomic_DNA"/>
</dbReference>
<dbReference type="AlphaFoldDB" id="A0A931IZM5"/>
<dbReference type="Pfam" id="PF11604">
    <property type="entry name" value="CusF_Ec"/>
    <property type="match status" value="1"/>
</dbReference>
<dbReference type="Pfam" id="PF25919">
    <property type="entry name" value="BSH_CusB"/>
    <property type="match status" value="1"/>
</dbReference>
<dbReference type="Gene3D" id="6.10.140.730">
    <property type="match status" value="1"/>
</dbReference>
<dbReference type="Pfam" id="PF25954">
    <property type="entry name" value="Beta-barrel_RND_2"/>
    <property type="match status" value="1"/>
</dbReference>
<dbReference type="GO" id="GO:0060003">
    <property type="term" value="P:copper ion export"/>
    <property type="evidence" value="ECO:0007669"/>
    <property type="project" value="TreeGrafter"/>
</dbReference>
<evidence type="ECO:0000256" key="2">
    <source>
        <dbReference type="ARBA" id="ARBA00022448"/>
    </source>
</evidence>
<protein>
    <submittedName>
        <fullName evidence="7">Efflux RND transporter periplasmic adaptor subunit</fullName>
    </submittedName>
</protein>
<dbReference type="GO" id="GO:0016020">
    <property type="term" value="C:membrane"/>
    <property type="evidence" value="ECO:0007669"/>
    <property type="project" value="InterPro"/>
</dbReference>
<comment type="similarity">
    <text evidence="1">Belongs to the membrane fusion protein (MFP) (TC 8.A.1) family.</text>
</comment>
<dbReference type="SUPFAM" id="SSF111369">
    <property type="entry name" value="HlyD-like secretion proteins"/>
    <property type="match status" value="1"/>
</dbReference>
<dbReference type="RefSeq" id="WP_198100307.1">
    <property type="nucleotide sequence ID" value="NZ_JAEDAL010000002.1"/>
</dbReference>
<proteinExistence type="inferred from homology"/>
<name>A0A931IZM5_9BURK</name>
<dbReference type="PANTHER" id="PTHR30097">
    <property type="entry name" value="CATION EFFLUX SYSTEM PROTEIN CUSB"/>
    <property type="match status" value="1"/>
</dbReference>
<keyword evidence="2" id="KW-0813">Transport</keyword>
<dbReference type="FunFam" id="2.40.30.170:FF:000010">
    <property type="entry name" value="Efflux RND transporter periplasmic adaptor subunit"/>
    <property type="match status" value="1"/>
</dbReference>
<dbReference type="GO" id="GO:0022857">
    <property type="term" value="F:transmembrane transporter activity"/>
    <property type="evidence" value="ECO:0007669"/>
    <property type="project" value="InterPro"/>
</dbReference>
<evidence type="ECO:0000313" key="8">
    <source>
        <dbReference type="Proteomes" id="UP000620139"/>
    </source>
</evidence>
<dbReference type="Gene3D" id="2.40.30.170">
    <property type="match status" value="1"/>
</dbReference>
<dbReference type="Proteomes" id="UP000620139">
    <property type="component" value="Unassembled WGS sequence"/>
</dbReference>
<dbReference type="InterPro" id="IPR045800">
    <property type="entry name" value="HMBD"/>
</dbReference>
<dbReference type="Pfam" id="PF19335">
    <property type="entry name" value="HMBD"/>
    <property type="match status" value="1"/>
</dbReference>
<dbReference type="PANTHER" id="PTHR30097:SF15">
    <property type="entry name" value="CATION EFFLUX SYSTEM PROTEIN CUSB"/>
    <property type="match status" value="1"/>
</dbReference>
<evidence type="ECO:0000259" key="6">
    <source>
        <dbReference type="Pfam" id="PF25954"/>
    </source>
</evidence>
<evidence type="ECO:0000313" key="7">
    <source>
        <dbReference type="EMBL" id="MBH9552721.1"/>
    </source>
</evidence>
<dbReference type="Gene3D" id="2.40.50.320">
    <property type="entry name" value="Copper binding periplasmic protein CusF"/>
    <property type="match status" value="1"/>
</dbReference>
<evidence type="ECO:0000259" key="4">
    <source>
        <dbReference type="Pfam" id="PF25869"/>
    </source>
</evidence>
<evidence type="ECO:0000259" key="3">
    <source>
        <dbReference type="Pfam" id="PF19335"/>
    </source>
</evidence>
<dbReference type="InterPro" id="IPR051909">
    <property type="entry name" value="MFP_Cation_Efflux"/>
</dbReference>
<accession>A0A931IZM5</accession>
<dbReference type="GO" id="GO:0015679">
    <property type="term" value="P:plasma membrane copper ion transport"/>
    <property type="evidence" value="ECO:0007669"/>
    <property type="project" value="TreeGrafter"/>
</dbReference>
<feature type="domain" description="Heavy metal binding" evidence="3">
    <location>
        <begin position="53"/>
        <end position="80"/>
    </location>
</feature>
<dbReference type="InterPro" id="IPR058791">
    <property type="entry name" value="3HB_CusB"/>
</dbReference>
<feature type="domain" description="CusB-like three alpha-helical bundle" evidence="4">
    <location>
        <begin position="165"/>
        <end position="210"/>
    </location>
</feature>